<dbReference type="GO" id="GO:0016607">
    <property type="term" value="C:nuclear speck"/>
    <property type="evidence" value="ECO:0007669"/>
    <property type="project" value="UniProtKB-SubCell"/>
</dbReference>
<evidence type="ECO:0000256" key="12">
    <source>
        <dbReference type="ARBA" id="ARBA00023242"/>
    </source>
</evidence>
<dbReference type="CDD" id="cd00201">
    <property type="entry name" value="WW"/>
    <property type="match status" value="1"/>
</dbReference>
<dbReference type="InterPro" id="IPR001202">
    <property type="entry name" value="WW_dom"/>
</dbReference>
<evidence type="ECO:0000256" key="13">
    <source>
        <dbReference type="ARBA" id="ARBA00042167"/>
    </source>
</evidence>
<accession>A0AAV2IDW1</accession>
<dbReference type="Gene3D" id="3.40.30.10">
    <property type="entry name" value="Glutaredoxin"/>
    <property type="match status" value="1"/>
</dbReference>
<gene>
    <name evidence="17" type="ORF">GSLYS_00017763001</name>
</gene>
<evidence type="ECO:0000313" key="18">
    <source>
        <dbReference type="Proteomes" id="UP001497497"/>
    </source>
</evidence>
<keyword evidence="8" id="KW-0391">Immunity</keyword>
<feature type="domain" description="WW" evidence="16">
    <location>
        <begin position="129"/>
        <end position="163"/>
    </location>
</feature>
<dbReference type="EMBL" id="CAXITT010000610">
    <property type="protein sequence ID" value="CAL1544250.1"/>
    <property type="molecule type" value="Genomic_DNA"/>
</dbReference>
<evidence type="ECO:0000256" key="3">
    <source>
        <dbReference type="ARBA" id="ARBA00021117"/>
    </source>
</evidence>
<dbReference type="Proteomes" id="UP001497497">
    <property type="component" value="Unassembled WGS sequence"/>
</dbReference>
<dbReference type="AlphaFoldDB" id="A0AAV2IDW1"/>
<evidence type="ECO:0000256" key="9">
    <source>
        <dbReference type="ARBA" id="ARBA00023015"/>
    </source>
</evidence>
<keyword evidence="18" id="KW-1185">Reference proteome</keyword>
<proteinExistence type="predicted"/>
<evidence type="ECO:0000256" key="8">
    <source>
        <dbReference type="ARBA" id="ARBA00022859"/>
    </source>
</evidence>
<dbReference type="GO" id="GO:0045087">
    <property type="term" value="P:innate immune response"/>
    <property type="evidence" value="ECO:0007669"/>
    <property type="project" value="UniProtKB-KW"/>
</dbReference>
<comment type="subunit">
    <text evidence="14">Interacts with POU3F2/Brn-2, ATXN1, TXNL4A, HTT and AR. Interaction with ATXN1 correlates positively with the length of the polyglutamine tract. Interacts with RNA polymerase II large subunit in a phosphorylation-dependent manner. Forms a ternary complex with ATXN1 mutant and phosphorylated RNA polymerase II. Interacts (via C-terminus) with TXNL4A and CD2BP2. Interacts (via WW domain) with ATN1 and SF3B1, and may interact with additional splice factors. Interacts (via WW domain) with WBP11; Leading to reduce interaction between PQBP1 and TXNL4A. Interacts with CAPRIN1. Interacts with DDX1. Interacts with SFPQ. Interacts with KHSRP.</text>
</comment>
<dbReference type="PANTHER" id="PTHR21737:SF3">
    <property type="entry name" value="POLYGLUTAMINE-BINDING PROTEIN 1"/>
    <property type="match status" value="1"/>
</dbReference>
<comment type="caution">
    <text evidence="17">The sequence shown here is derived from an EMBL/GenBank/DDBJ whole genome shotgun (WGS) entry which is preliminary data.</text>
</comment>
<reference evidence="17 18" key="1">
    <citation type="submission" date="2024-04" db="EMBL/GenBank/DDBJ databases">
        <authorList>
            <consortium name="Genoscope - CEA"/>
            <person name="William W."/>
        </authorList>
    </citation>
    <scope>NUCLEOTIDE SEQUENCE [LARGE SCALE GENOMIC DNA]</scope>
</reference>
<evidence type="ECO:0000256" key="4">
    <source>
        <dbReference type="ARBA" id="ARBA00022553"/>
    </source>
</evidence>
<keyword evidence="9" id="KW-0805">Transcription regulation</keyword>
<dbReference type="Pfam" id="PF00397">
    <property type="entry name" value="WW"/>
    <property type="match status" value="1"/>
</dbReference>
<keyword evidence="12" id="KW-0539">Nucleus</keyword>
<evidence type="ECO:0000256" key="14">
    <source>
        <dbReference type="ARBA" id="ARBA00046362"/>
    </source>
</evidence>
<keyword evidence="10" id="KW-0804">Transcription</keyword>
<evidence type="ECO:0000256" key="7">
    <source>
        <dbReference type="ARBA" id="ARBA00022737"/>
    </source>
</evidence>
<evidence type="ECO:0000256" key="1">
    <source>
        <dbReference type="ARBA" id="ARBA00004324"/>
    </source>
</evidence>
<dbReference type="GO" id="GO:0043021">
    <property type="term" value="F:ribonucleoprotein complex binding"/>
    <property type="evidence" value="ECO:0007669"/>
    <property type="project" value="TreeGrafter"/>
</dbReference>
<feature type="region of interest" description="Disordered" evidence="15">
    <location>
        <begin position="24"/>
        <end position="52"/>
    </location>
</feature>
<evidence type="ECO:0000313" key="17">
    <source>
        <dbReference type="EMBL" id="CAL1544250.1"/>
    </source>
</evidence>
<evidence type="ECO:0000256" key="11">
    <source>
        <dbReference type="ARBA" id="ARBA00023187"/>
    </source>
</evidence>
<dbReference type="Gene3D" id="2.20.70.10">
    <property type="match status" value="1"/>
</dbReference>
<organism evidence="17 18">
    <name type="scientific">Lymnaea stagnalis</name>
    <name type="common">Great pond snail</name>
    <name type="synonym">Helix stagnalis</name>
    <dbReference type="NCBI Taxonomy" id="6523"/>
    <lineage>
        <taxon>Eukaryota</taxon>
        <taxon>Metazoa</taxon>
        <taxon>Spiralia</taxon>
        <taxon>Lophotrochozoa</taxon>
        <taxon>Mollusca</taxon>
        <taxon>Gastropoda</taxon>
        <taxon>Heterobranchia</taxon>
        <taxon>Euthyneura</taxon>
        <taxon>Panpulmonata</taxon>
        <taxon>Hygrophila</taxon>
        <taxon>Lymnaeoidea</taxon>
        <taxon>Lymnaeidae</taxon>
        <taxon>Lymnaea</taxon>
    </lineage>
</organism>
<feature type="region of interest" description="Disordered" evidence="15">
    <location>
        <begin position="243"/>
        <end position="305"/>
    </location>
</feature>
<keyword evidence="11" id="KW-0508">mRNA splicing</keyword>
<evidence type="ECO:0000256" key="10">
    <source>
        <dbReference type="ARBA" id="ARBA00023163"/>
    </source>
</evidence>
<dbReference type="GO" id="GO:0005737">
    <property type="term" value="C:cytoplasm"/>
    <property type="evidence" value="ECO:0007669"/>
    <property type="project" value="TreeGrafter"/>
</dbReference>
<keyword evidence="4" id="KW-0597">Phosphoprotein</keyword>
<dbReference type="InterPro" id="IPR036020">
    <property type="entry name" value="WW_dom_sf"/>
</dbReference>
<dbReference type="PANTHER" id="PTHR21737">
    <property type="entry name" value="POLYGLUTAMINE BINDING PROTEIN 1/MARVEL MEMBRANE-ASSOCIATING DOMAIN CONTAINING 3"/>
    <property type="match status" value="1"/>
</dbReference>
<keyword evidence="6" id="KW-0507">mRNA processing</keyword>
<keyword evidence="7" id="KW-0677">Repeat</keyword>
<evidence type="ECO:0000256" key="15">
    <source>
        <dbReference type="SAM" id="MobiDB-lite"/>
    </source>
</evidence>
<evidence type="ECO:0000259" key="16">
    <source>
        <dbReference type="PROSITE" id="PS50020"/>
    </source>
</evidence>
<dbReference type="SMART" id="SM00456">
    <property type="entry name" value="WW"/>
    <property type="match status" value="1"/>
</dbReference>
<keyword evidence="5" id="KW-0399">Innate immunity</keyword>
<feature type="compositionally biased region" description="Acidic residues" evidence="15">
    <location>
        <begin position="34"/>
        <end position="44"/>
    </location>
</feature>
<evidence type="ECO:0000256" key="6">
    <source>
        <dbReference type="ARBA" id="ARBA00022664"/>
    </source>
</evidence>
<sequence>MPLPSALLARLAKRGILEAKNDLKNKGGLSKSEEVEEVFAEDYDDPSKPESTAPIQQVIQPQPAVGLQVPQVAIDVVGDGPIFYETTACPNRSNPYHECVAYCKNRYGMREWDPDIDMLKRKDRMLRKYPLPEGWVQVGDYDTGRYYYWNINTDEVTWLSPLHPNAIISRSAENLGLVGKIGNLDSPWEESVDAATLAAFNSESGSDTSLSDEEEIVEKQRKPFKRGRQVFLVFLTGQTKKDDLDPMDPAAYSDIPRGGWSEGLDQRGKAKTGVDSTASGPLFQQRPYPSPGEILRANQGLKKKK</sequence>
<protein>
    <recommendedName>
        <fullName evidence="3">Polyglutamine-binding protein 1</fullName>
    </recommendedName>
    <alternativeName>
        <fullName evidence="13">Polyglutamine tract-binding protein 1</fullName>
    </alternativeName>
</protein>
<evidence type="ECO:0000256" key="5">
    <source>
        <dbReference type="ARBA" id="ARBA00022588"/>
    </source>
</evidence>
<dbReference type="SUPFAM" id="SSF51045">
    <property type="entry name" value="WW domain"/>
    <property type="match status" value="1"/>
</dbReference>
<dbReference type="GO" id="GO:0000380">
    <property type="term" value="P:alternative mRNA splicing, via spliceosome"/>
    <property type="evidence" value="ECO:0007669"/>
    <property type="project" value="TreeGrafter"/>
</dbReference>
<evidence type="ECO:0000256" key="2">
    <source>
        <dbReference type="ARBA" id="ARBA00004463"/>
    </source>
</evidence>
<comment type="subcellular location">
    <subcellularLocation>
        <location evidence="2">Cytoplasmic granule</location>
    </subcellularLocation>
    <subcellularLocation>
        <location evidence="1">Nucleus speckle</location>
    </subcellularLocation>
</comment>
<name>A0AAV2IDW1_LYMST</name>
<dbReference type="PROSITE" id="PS50020">
    <property type="entry name" value="WW_DOMAIN_2"/>
    <property type="match status" value="1"/>
</dbReference>